<feature type="non-terminal residue" evidence="1">
    <location>
        <position position="1"/>
    </location>
</feature>
<proteinExistence type="predicted"/>
<dbReference type="PROSITE" id="PS51365">
    <property type="entry name" value="RENAL_DIPEPTIDASE_2"/>
    <property type="match status" value="1"/>
</dbReference>
<dbReference type="InterPro" id="IPR008257">
    <property type="entry name" value="Pept_M19"/>
</dbReference>
<reference evidence="1" key="1">
    <citation type="journal article" date="2014" name="Front. Microbiol.">
        <title>High frequency of phylogenetically diverse reductive dehalogenase-homologous genes in deep subseafloor sedimentary metagenomes.</title>
        <authorList>
            <person name="Kawai M."/>
            <person name="Futagami T."/>
            <person name="Toyoda A."/>
            <person name="Takaki Y."/>
            <person name="Nishi S."/>
            <person name="Hori S."/>
            <person name="Arai W."/>
            <person name="Tsubouchi T."/>
            <person name="Morono Y."/>
            <person name="Uchiyama I."/>
            <person name="Ito T."/>
            <person name="Fujiyama A."/>
            <person name="Inagaki F."/>
            <person name="Takami H."/>
        </authorList>
    </citation>
    <scope>NUCLEOTIDE SEQUENCE</scope>
    <source>
        <strain evidence="1">Expedition CK06-06</strain>
    </source>
</reference>
<dbReference type="SUPFAM" id="SSF51556">
    <property type="entry name" value="Metallo-dependent hydrolases"/>
    <property type="match status" value="1"/>
</dbReference>
<dbReference type="InterPro" id="IPR032466">
    <property type="entry name" value="Metal_Hydrolase"/>
</dbReference>
<organism evidence="1">
    <name type="scientific">marine sediment metagenome</name>
    <dbReference type="NCBI Taxonomy" id="412755"/>
    <lineage>
        <taxon>unclassified sequences</taxon>
        <taxon>metagenomes</taxon>
        <taxon>ecological metagenomes</taxon>
    </lineage>
</organism>
<evidence type="ECO:0008006" key="2">
    <source>
        <dbReference type="Google" id="ProtNLM"/>
    </source>
</evidence>
<gene>
    <name evidence="1" type="ORF">S06H3_17029</name>
</gene>
<comment type="caution">
    <text evidence="1">The sequence shown here is derived from an EMBL/GenBank/DDBJ whole genome shotgun (WGS) entry which is preliminary data.</text>
</comment>
<protein>
    <recommendedName>
        <fullName evidence="2">Membrane dipeptidase</fullName>
    </recommendedName>
</protein>
<dbReference type="EMBL" id="BARV01008475">
    <property type="protein sequence ID" value="GAI04202.1"/>
    <property type="molecule type" value="Genomic_DNA"/>
</dbReference>
<dbReference type="GO" id="GO:0006508">
    <property type="term" value="P:proteolysis"/>
    <property type="evidence" value="ECO:0007669"/>
    <property type="project" value="InterPro"/>
</dbReference>
<dbReference type="PANTHER" id="PTHR10443:SF12">
    <property type="entry name" value="DIPEPTIDASE"/>
    <property type="match status" value="1"/>
</dbReference>
<sequence>NLDNLKYFYDRGIRYITLAHSKNNHICDSSYDKEPKWNGLSPFGAEVVSQMNRLGILIDVSHVSDKTFYQIIELSKAPVVATHSSCRYFTPGWERNMDDEMIKLLAKKGGVIQITFGSTFVNEQINRKSANRKKHILEYIEANNLQGDEKDKYTKKYEKENPIGDADISDVIANIDHVVKLVGIEHVGLGSDFEGVGGKLPDGLKDVSCYPNLIYELLKKGYTEEDIKKICSDNFLRVWSDAERTALKLQSSK</sequence>
<dbReference type="AlphaFoldDB" id="X1KB04"/>
<evidence type="ECO:0000313" key="1">
    <source>
        <dbReference type="EMBL" id="GAI04202.1"/>
    </source>
</evidence>
<dbReference type="GO" id="GO:0070573">
    <property type="term" value="F:metallodipeptidase activity"/>
    <property type="evidence" value="ECO:0007669"/>
    <property type="project" value="InterPro"/>
</dbReference>
<dbReference type="Pfam" id="PF01244">
    <property type="entry name" value="Peptidase_M19"/>
    <property type="match status" value="1"/>
</dbReference>
<name>X1KB04_9ZZZZ</name>
<dbReference type="Gene3D" id="3.20.20.140">
    <property type="entry name" value="Metal-dependent hydrolases"/>
    <property type="match status" value="1"/>
</dbReference>
<dbReference type="PANTHER" id="PTHR10443">
    <property type="entry name" value="MICROSOMAL DIPEPTIDASE"/>
    <property type="match status" value="1"/>
</dbReference>
<accession>X1KB04</accession>